<dbReference type="InterPro" id="IPR007267">
    <property type="entry name" value="GtrA_DPMS_TM"/>
</dbReference>
<comment type="subcellular location">
    <subcellularLocation>
        <location evidence="1">Membrane</location>
        <topology evidence="1">Multi-pass membrane protein</topology>
    </subcellularLocation>
</comment>
<evidence type="ECO:0000256" key="2">
    <source>
        <dbReference type="ARBA" id="ARBA00009399"/>
    </source>
</evidence>
<organism evidence="8 9">
    <name type="scientific">Alicyclobacillus fastidiosus</name>
    <dbReference type="NCBI Taxonomy" id="392011"/>
    <lineage>
        <taxon>Bacteria</taxon>
        <taxon>Bacillati</taxon>
        <taxon>Bacillota</taxon>
        <taxon>Bacilli</taxon>
        <taxon>Bacillales</taxon>
        <taxon>Alicyclobacillaceae</taxon>
        <taxon>Alicyclobacillus</taxon>
    </lineage>
</organism>
<keyword evidence="3 6" id="KW-0812">Transmembrane</keyword>
<feature type="transmembrane region" description="Helical" evidence="6">
    <location>
        <begin position="83"/>
        <end position="101"/>
    </location>
</feature>
<evidence type="ECO:0000256" key="4">
    <source>
        <dbReference type="ARBA" id="ARBA00022989"/>
    </source>
</evidence>
<feature type="domain" description="GtrA/DPMS transmembrane" evidence="7">
    <location>
        <begin position="19"/>
        <end position="133"/>
    </location>
</feature>
<accession>A0ABV5ABN4</accession>
<dbReference type="PANTHER" id="PTHR38459">
    <property type="entry name" value="PROPHAGE BACTOPRENOL-LINKED GLUCOSE TRANSLOCASE HOMOLOG"/>
    <property type="match status" value="1"/>
</dbReference>
<dbReference type="Pfam" id="PF04138">
    <property type="entry name" value="GtrA_DPMS_TM"/>
    <property type="match status" value="1"/>
</dbReference>
<dbReference type="InterPro" id="IPR051401">
    <property type="entry name" value="GtrA_CellWall_Glycosyl"/>
</dbReference>
<evidence type="ECO:0000256" key="5">
    <source>
        <dbReference type="ARBA" id="ARBA00023136"/>
    </source>
</evidence>
<protein>
    <submittedName>
        <fullName evidence="8">GtrA family protein</fullName>
    </submittedName>
</protein>
<comment type="caution">
    <text evidence="8">The sequence shown here is derived from an EMBL/GenBank/DDBJ whole genome shotgun (WGS) entry which is preliminary data.</text>
</comment>
<dbReference type="Proteomes" id="UP001579974">
    <property type="component" value="Unassembled WGS sequence"/>
</dbReference>
<evidence type="ECO:0000259" key="7">
    <source>
        <dbReference type="Pfam" id="PF04138"/>
    </source>
</evidence>
<keyword evidence="4 6" id="KW-1133">Transmembrane helix</keyword>
<evidence type="ECO:0000256" key="6">
    <source>
        <dbReference type="SAM" id="Phobius"/>
    </source>
</evidence>
<gene>
    <name evidence="8" type="ORF">KKP3000_002958</name>
</gene>
<comment type="similarity">
    <text evidence="2">Belongs to the GtrA family.</text>
</comment>
<reference evidence="8 9" key="1">
    <citation type="journal article" date="2024" name="Int. J. Mol. Sci.">
        <title>Exploration of Alicyclobacillus spp. Genome in Search of Antibiotic Resistance.</title>
        <authorList>
            <person name="Bucka-Kolendo J."/>
            <person name="Kiousi D.E."/>
            <person name="Dekowska A."/>
            <person name="Mikolajczuk-Szczyrba A."/>
            <person name="Karadedos D.M."/>
            <person name="Michael P."/>
            <person name="Galanis A."/>
            <person name="Sokolowska B."/>
        </authorList>
    </citation>
    <scope>NUCLEOTIDE SEQUENCE [LARGE SCALE GENOMIC DNA]</scope>
    <source>
        <strain evidence="8 9">KKP 3000</strain>
    </source>
</reference>
<evidence type="ECO:0000313" key="9">
    <source>
        <dbReference type="Proteomes" id="UP001579974"/>
    </source>
</evidence>
<evidence type="ECO:0000256" key="1">
    <source>
        <dbReference type="ARBA" id="ARBA00004141"/>
    </source>
</evidence>
<evidence type="ECO:0000256" key="3">
    <source>
        <dbReference type="ARBA" id="ARBA00022692"/>
    </source>
</evidence>
<feature type="transmembrane region" description="Helical" evidence="6">
    <location>
        <begin position="12"/>
        <end position="37"/>
    </location>
</feature>
<feature type="transmembrane region" description="Helical" evidence="6">
    <location>
        <begin position="43"/>
        <end position="62"/>
    </location>
</feature>
<dbReference type="PANTHER" id="PTHR38459:SF1">
    <property type="entry name" value="PROPHAGE BACTOPRENOL-LINKED GLUCOSE TRANSLOCASE HOMOLOG"/>
    <property type="match status" value="1"/>
</dbReference>
<dbReference type="RefSeq" id="WP_275475269.1">
    <property type="nucleotide sequence ID" value="NZ_CP162940.1"/>
</dbReference>
<feature type="transmembrane region" description="Helical" evidence="6">
    <location>
        <begin position="107"/>
        <end position="127"/>
    </location>
</feature>
<sequence length="160" mass="17918">MTRFKTIRMVALLRQATLFCVVGFTNLFVDTAAYYSAYHYGHFNYLAAQAVSYPCGAINSYFLNRRLTFAKRGGVNPYEMLRFGLLNALSILGSMLALFVADHSLHIGLSASKVAANGTALCMNYAGSRWWVFRRPKAKVVVLRDELTPKDPQLGHVNEE</sequence>
<keyword evidence="9" id="KW-1185">Reference proteome</keyword>
<keyword evidence="5 6" id="KW-0472">Membrane</keyword>
<dbReference type="EMBL" id="JBDXSU010000003">
    <property type="protein sequence ID" value="MFB5189682.1"/>
    <property type="molecule type" value="Genomic_DNA"/>
</dbReference>
<name>A0ABV5ABN4_9BACL</name>
<proteinExistence type="inferred from homology"/>
<evidence type="ECO:0000313" key="8">
    <source>
        <dbReference type="EMBL" id="MFB5189682.1"/>
    </source>
</evidence>